<dbReference type="Pfam" id="PF01207">
    <property type="entry name" value="Dus"/>
    <property type="match status" value="1"/>
</dbReference>
<comment type="cofactor">
    <cofactor evidence="5 7">
        <name>FMN</name>
        <dbReference type="ChEBI" id="CHEBI:58210"/>
    </cofactor>
</comment>
<keyword evidence="2 5" id="KW-0288">FMN</keyword>
<dbReference type="EMBL" id="FWXY01000016">
    <property type="protein sequence ID" value="SMC94599.1"/>
    <property type="molecule type" value="Genomic_DNA"/>
</dbReference>
<evidence type="ECO:0000259" key="8">
    <source>
        <dbReference type="Pfam" id="PF01207"/>
    </source>
</evidence>
<evidence type="ECO:0000256" key="4">
    <source>
        <dbReference type="ARBA" id="ARBA00023002"/>
    </source>
</evidence>
<evidence type="ECO:0000256" key="5">
    <source>
        <dbReference type="PIRNR" id="PIRNR006621"/>
    </source>
</evidence>
<name>A0A1W2DAR3_9BACT</name>
<feature type="binding site" evidence="7">
    <location>
        <position position="66"/>
    </location>
    <ligand>
        <name>FMN</name>
        <dbReference type="ChEBI" id="CHEBI:58210"/>
    </ligand>
</feature>
<feature type="active site" description="Proton donor" evidence="6">
    <location>
        <position position="96"/>
    </location>
</feature>
<evidence type="ECO:0000256" key="6">
    <source>
        <dbReference type="PIRSR" id="PIRSR006621-1"/>
    </source>
</evidence>
<feature type="domain" description="DUS-like FMN-binding" evidence="8">
    <location>
        <begin position="6"/>
        <end position="239"/>
    </location>
</feature>
<keyword evidence="7" id="KW-0547">Nucleotide-binding</keyword>
<keyword evidence="4 5" id="KW-0560">Oxidoreductase</keyword>
<keyword evidence="10" id="KW-1185">Reference proteome</keyword>
<proteinExistence type="inferred from homology"/>
<keyword evidence="3 5" id="KW-0819">tRNA processing</keyword>
<comment type="similarity">
    <text evidence="5">Belongs to the dus family.</text>
</comment>
<feature type="binding site" evidence="7">
    <location>
        <position position="164"/>
    </location>
    <ligand>
        <name>FMN</name>
        <dbReference type="ChEBI" id="CHEBI:58210"/>
    </ligand>
</feature>
<dbReference type="InterPro" id="IPR001269">
    <property type="entry name" value="DUS_fam"/>
</dbReference>
<gene>
    <name evidence="9" type="ORF">SAMN02746065_11673</name>
</gene>
<evidence type="ECO:0000256" key="7">
    <source>
        <dbReference type="PIRSR" id="PIRSR006621-2"/>
    </source>
</evidence>
<evidence type="ECO:0000313" key="9">
    <source>
        <dbReference type="EMBL" id="SMC94599.1"/>
    </source>
</evidence>
<dbReference type="STRING" id="1121400.SAMN02746065_11673"/>
<dbReference type="OrthoDB" id="5289281at2"/>
<dbReference type="GO" id="GO:0017150">
    <property type="term" value="F:tRNA dihydrouridine synthase activity"/>
    <property type="evidence" value="ECO:0007669"/>
    <property type="project" value="InterPro"/>
</dbReference>
<dbReference type="EC" id="1.3.1.-" evidence="5"/>
<accession>A0A1W2DAR3</accession>
<sequence length="324" mass="36887">MDVKLILAPLQGYTDAVFREIYTNHFSGVDEALAPFVSTMGEQRLKPARIKDLLPENNPNLPVVPQILGNVGGDFIFMAQHLSQYGYDTMNWNMGCPHSKIAKKRRGSGILPWPDMVETLLEEVFASGVCRLSVKVRLGRKDKDEIFKLLPVFEKYPLEEIIVHPRTGVQMYEGEADVDAFERVSRHTDHCLVYNGDITSLEKFKTIQARFPKIGKFMIGRGILADPFLPARIKGLSWDHSRELEIIKAFHDELFYTYSEKFFGPVHVTGRMKGFWAYIGPSFKNSRKPLKKLLKARDREAYKQAADAYFASSPQYCPCSHGSC</sequence>
<organism evidence="9 10">
    <name type="scientific">Desulfocicer vacuolatum DSM 3385</name>
    <dbReference type="NCBI Taxonomy" id="1121400"/>
    <lineage>
        <taxon>Bacteria</taxon>
        <taxon>Pseudomonadati</taxon>
        <taxon>Thermodesulfobacteriota</taxon>
        <taxon>Desulfobacteria</taxon>
        <taxon>Desulfobacterales</taxon>
        <taxon>Desulfobacteraceae</taxon>
        <taxon>Desulfocicer</taxon>
    </lineage>
</organism>
<dbReference type="AlphaFoldDB" id="A0A1W2DAR3"/>
<evidence type="ECO:0000256" key="1">
    <source>
        <dbReference type="ARBA" id="ARBA00022630"/>
    </source>
</evidence>
<keyword evidence="1 5" id="KW-0285">Flavoprotein</keyword>
<evidence type="ECO:0000256" key="2">
    <source>
        <dbReference type="ARBA" id="ARBA00022643"/>
    </source>
</evidence>
<dbReference type="Proteomes" id="UP000192418">
    <property type="component" value="Unassembled WGS sequence"/>
</dbReference>
<dbReference type="SUPFAM" id="SSF51395">
    <property type="entry name" value="FMN-linked oxidoreductases"/>
    <property type="match status" value="1"/>
</dbReference>
<dbReference type="PANTHER" id="PTHR45846">
    <property type="entry name" value="TRNA-DIHYDROURIDINE(47) SYNTHASE [NAD(P)(+)]-LIKE"/>
    <property type="match status" value="1"/>
</dbReference>
<reference evidence="9 10" key="1">
    <citation type="submission" date="2017-04" db="EMBL/GenBank/DDBJ databases">
        <authorList>
            <person name="Afonso C.L."/>
            <person name="Miller P.J."/>
            <person name="Scott M.A."/>
            <person name="Spackman E."/>
            <person name="Goraichik I."/>
            <person name="Dimitrov K.M."/>
            <person name="Suarez D.L."/>
            <person name="Swayne D.E."/>
        </authorList>
    </citation>
    <scope>NUCLEOTIDE SEQUENCE [LARGE SCALE GENOMIC DNA]</scope>
    <source>
        <strain evidence="9 10">DSM 3385</strain>
    </source>
</reference>
<dbReference type="InterPro" id="IPR013785">
    <property type="entry name" value="Aldolase_TIM"/>
</dbReference>
<dbReference type="GO" id="GO:0003723">
    <property type="term" value="F:RNA binding"/>
    <property type="evidence" value="ECO:0007669"/>
    <property type="project" value="TreeGrafter"/>
</dbReference>
<feature type="binding site" evidence="7">
    <location>
        <begin position="220"/>
        <end position="221"/>
    </location>
    <ligand>
        <name>FMN</name>
        <dbReference type="ChEBI" id="CHEBI:58210"/>
    </ligand>
</feature>
<dbReference type="PIRSF" id="PIRSF006621">
    <property type="entry name" value="Dus"/>
    <property type="match status" value="1"/>
</dbReference>
<dbReference type="Gene3D" id="3.20.20.70">
    <property type="entry name" value="Aldolase class I"/>
    <property type="match status" value="1"/>
</dbReference>
<dbReference type="PANTHER" id="PTHR45846:SF1">
    <property type="entry name" value="TRNA-DIHYDROURIDINE(47) SYNTHASE [NAD(P)(+)]-LIKE"/>
    <property type="match status" value="1"/>
</dbReference>
<feature type="binding site" evidence="7">
    <location>
        <position position="135"/>
    </location>
    <ligand>
        <name>FMN</name>
        <dbReference type="ChEBI" id="CHEBI:58210"/>
    </ligand>
</feature>
<dbReference type="InterPro" id="IPR035587">
    <property type="entry name" value="DUS-like_FMN-bd"/>
</dbReference>
<evidence type="ECO:0000313" key="10">
    <source>
        <dbReference type="Proteomes" id="UP000192418"/>
    </source>
</evidence>
<protein>
    <recommendedName>
        <fullName evidence="5">tRNA-dihydrouridine synthase</fullName>
        <ecNumber evidence="5">1.3.1.-</ecNumber>
    </recommendedName>
</protein>
<dbReference type="GO" id="GO:0050660">
    <property type="term" value="F:flavin adenine dinucleotide binding"/>
    <property type="evidence" value="ECO:0007669"/>
    <property type="project" value="InterPro"/>
</dbReference>
<evidence type="ECO:0000256" key="3">
    <source>
        <dbReference type="ARBA" id="ARBA00022694"/>
    </source>
</evidence>
<comment type="function">
    <text evidence="5">Catalyzes the synthesis of 5,6-dihydrouridine (D), a modified base found in the D-loop of most tRNAs, via the reduction of the C5-C6 double bond in target uridines.</text>
</comment>
<dbReference type="CDD" id="cd02801">
    <property type="entry name" value="DUS_like_FMN"/>
    <property type="match status" value="1"/>
</dbReference>